<dbReference type="Proteomes" id="UP000193689">
    <property type="component" value="Unassembled WGS sequence"/>
</dbReference>
<proteinExistence type="predicted"/>
<organism evidence="1 2">
    <name type="scientific">Pseudomassariella vexata</name>
    <dbReference type="NCBI Taxonomy" id="1141098"/>
    <lineage>
        <taxon>Eukaryota</taxon>
        <taxon>Fungi</taxon>
        <taxon>Dikarya</taxon>
        <taxon>Ascomycota</taxon>
        <taxon>Pezizomycotina</taxon>
        <taxon>Sordariomycetes</taxon>
        <taxon>Xylariomycetidae</taxon>
        <taxon>Amphisphaeriales</taxon>
        <taxon>Pseudomassariaceae</taxon>
        <taxon>Pseudomassariella</taxon>
    </lineage>
</organism>
<name>A0A1Y2DX30_9PEZI</name>
<protein>
    <submittedName>
        <fullName evidence="1">Uncharacterized protein</fullName>
    </submittedName>
</protein>
<dbReference type="RefSeq" id="XP_040715276.1">
    <property type="nucleotide sequence ID" value="XM_040860239.1"/>
</dbReference>
<evidence type="ECO:0000313" key="1">
    <source>
        <dbReference type="EMBL" id="ORY63862.1"/>
    </source>
</evidence>
<dbReference type="AlphaFoldDB" id="A0A1Y2DX30"/>
<comment type="caution">
    <text evidence="1">The sequence shown here is derived from an EMBL/GenBank/DDBJ whole genome shotgun (WGS) entry which is preliminary data.</text>
</comment>
<accession>A0A1Y2DX30</accession>
<keyword evidence="2" id="KW-1185">Reference proteome</keyword>
<evidence type="ECO:0000313" key="2">
    <source>
        <dbReference type="Proteomes" id="UP000193689"/>
    </source>
</evidence>
<gene>
    <name evidence="1" type="ORF">BCR38DRAFT_433307</name>
</gene>
<sequence length="110" mass="12611">MHPTCSEMARYLKLLKRQDSAEQMDWPVGDNPQRLHSVIAEFVRRQLTSARVGRGFHSFTAVLQHMLARPRFCIIVDKRSLEPARRPQDGDACPPDCDYCMERVVTGVVL</sequence>
<reference evidence="1 2" key="1">
    <citation type="submission" date="2016-07" db="EMBL/GenBank/DDBJ databases">
        <title>Pervasive Adenine N6-methylation of Active Genes in Fungi.</title>
        <authorList>
            <consortium name="DOE Joint Genome Institute"/>
            <person name="Mondo S.J."/>
            <person name="Dannebaum R.O."/>
            <person name="Kuo R.C."/>
            <person name="Labutti K."/>
            <person name="Haridas S."/>
            <person name="Kuo A."/>
            <person name="Salamov A."/>
            <person name="Ahrendt S.R."/>
            <person name="Lipzen A."/>
            <person name="Sullivan W."/>
            <person name="Andreopoulos W.B."/>
            <person name="Clum A."/>
            <person name="Lindquist E."/>
            <person name="Daum C."/>
            <person name="Ramamoorthy G.K."/>
            <person name="Gryganskyi A."/>
            <person name="Culley D."/>
            <person name="Magnuson J.K."/>
            <person name="James T.Y."/>
            <person name="O'Malley M.A."/>
            <person name="Stajich J.E."/>
            <person name="Spatafora J.W."/>
            <person name="Visel A."/>
            <person name="Grigoriev I.V."/>
        </authorList>
    </citation>
    <scope>NUCLEOTIDE SEQUENCE [LARGE SCALE GENOMIC DNA]</scope>
    <source>
        <strain evidence="1 2">CBS 129021</strain>
    </source>
</reference>
<dbReference type="EMBL" id="MCFJ01000007">
    <property type="protein sequence ID" value="ORY63862.1"/>
    <property type="molecule type" value="Genomic_DNA"/>
</dbReference>
<dbReference type="InParanoid" id="A0A1Y2DX30"/>
<dbReference type="GeneID" id="63776451"/>